<evidence type="ECO:0000256" key="1">
    <source>
        <dbReference type="SAM" id="Phobius"/>
    </source>
</evidence>
<proteinExistence type="predicted"/>
<feature type="transmembrane region" description="Helical" evidence="1">
    <location>
        <begin position="77"/>
        <end position="97"/>
    </location>
</feature>
<evidence type="ECO:0000313" key="2">
    <source>
        <dbReference type="EMBL" id="GHD07440.1"/>
    </source>
</evidence>
<dbReference type="EMBL" id="BMZQ01000001">
    <property type="protein sequence ID" value="GHD07440.1"/>
    <property type="molecule type" value="Genomic_DNA"/>
</dbReference>
<keyword evidence="1" id="KW-0812">Transmembrane</keyword>
<keyword evidence="1" id="KW-0472">Membrane</keyword>
<organism evidence="2 3">
    <name type="scientific">Tianweitania populi</name>
    <dbReference type="NCBI Taxonomy" id="1607949"/>
    <lineage>
        <taxon>Bacteria</taxon>
        <taxon>Pseudomonadati</taxon>
        <taxon>Pseudomonadota</taxon>
        <taxon>Alphaproteobacteria</taxon>
        <taxon>Hyphomicrobiales</taxon>
        <taxon>Phyllobacteriaceae</taxon>
        <taxon>Tianweitania</taxon>
    </lineage>
</organism>
<evidence type="ECO:0000313" key="3">
    <source>
        <dbReference type="Proteomes" id="UP000630142"/>
    </source>
</evidence>
<dbReference type="RefSeq" id="WP_189501512.1">
    <property type="nucleotide sequence ID" value="NZ_BMZQ01000001.1"/>
</dbReference>
<protein>
    <submittedName>
        <fullName evidence="2">Uncharacterized protein</fullName>
    </submittedName>
</protein>
<dbReference type="Proteomes" id="UP000630142">
    <property type="component" value="Unassembled WGS sequence"/>
</dbReference>
<accession>A0A8J3DLD8</accession>
<keyword evidence="3" id="KW-1185">Reference proteome</keyword>
<comment type="caution">
    <text evidence="2">The sequence shown here is derived from an EMBL/GenBank/DDBJ whole genome shotgun (WGS) entry which is preliminary data.</text>
</comment>
<name>A0A8J3DLD8_9HYPH</name>
<reference evidence="2" key="2">
    <citation type="submission" date="2020-09" db="EMBL/GenBank/DDBJ databases">
        <authorList>
            <person name="Sun Q."/>
            <person name="Kim S."/>
        </authorList>
    </citation>
    <scope>NUCLEOTIDE SEQUENCE</scope>
    <source>
        <strain evidence="2">KCTC 42249</strain>
    </source>
</reference>
<sequence>MEDDPINSRVRYLVHMVIPEVAKRADFLEALREKILEYKRQGHHDKAAHYLADVMVQLELDAREADKERRVKQVDRIYSWVAPIAIPIAIGLLNGSIPV</sequence>
<gene>
    <name evidence="2" type="ORF">GCM10016234_05850</name>
</gene>
<dbReference type="AlphaFoldDB" id="A0A8J3DLD8"/>
<keyword evidence="1" id="KW-1133">Transmembrane helix</keyword>
<reference evidence="2" key="1">
    <citation type="journal article" date="2014" name="Int. J. Syst. Evol. Microbiol.">
        <title>Complete genome sequence of Corynebacterium casei LMG S-19264T (=DSM 44701T), isolated from a smear-ripened cheese.</title>
        <authorList>
            <consortium name="US DOE Joint Genome Institute (JGI-PGF)"/>
            <person name="Walter F."/>
            <person name="Albersmeier A."/>
            <person name="Kalinowski J."/>
            <person name="Ruckert C."/>
        </authorList>
    </citation>
    <scope>NUCLEOTIDE SEQUENCE</scope>
    <source>
        <strain evidence="2">KCTC 42249</strain>
    </source>
</reference>